<evidence type="ECO:0000313" key="10">
    <source>
        <dbReference type="Proteomes" id="UP000789706"/>
    </source>
</evidence>
<evidence type="ECO:0000256" key="4">
    <source>
        <dbReference type="ARBA" id="ARBA00017286"/>
    </source>
</evidence>
<dbReference type="GO" id="GO:0005737">
    <property type="term" value="C:cytoplasm"/>
    <property type="evidence" value="ECO:0007669"/>
    <property type="project" value="UniProtKB-SubCell"/>
</dbReference>
<dbReference type="InterPro" id="IPR038881">
    <property type="entry name" value="Yae1-like"/>
</dbReference>
<evidence type="ECO:0000313" key="9">
    <source>
        <dbReference type="EMBL" id="CAG8435020.1"/>
    </source>
</evidence>
<comment type="subcellular location">
    <subcellularLocation>
        <location evidence="2">Cytoplasm</location>
    </subcellularLocation>
    <subcellularLocation>
        <location evidence="1">Nucleus</location>
    </subcellularLocation>
</comment>
<dbReference type="EMBL" id="CAJVPK010000029">
    <property type="protein sequence ID" value="CAG8435020.1"/>
    <property type="molecule type" value="Genomic_DNA"/>
</dbReference>
<dbReference type="Pfam" id="PF09811">
    <property type="entry name" value="Yae1_N"/>
    <property type="match status" value="1"/>
</dbReference>
<keyword evidence="6" id="KW-0963">Cytoplasm</keyword>
<evidence type="ECO:0000259" key="8">
    <source>
        <dbReference type="Pfam" id="PF09811"/>
    </source>
</evidence>
<organism evidence="9 10">
    <name type="scientific">Diversispora eburnea</name>
    <dbReference type="NCBI Taxonomy" id="1213867"/>
    <lineage>
        <taxon>Eukaryota</taxon>
        <taxon>Fungi</taxon>
        <taxon>Fungi incertae sedis</taxon>
        <taxon>Mucoromycota</taxon>
        <taxon>Glomeromycotina</taxon>
        <taxon>Glomeromycetes</taxon>
        <taxon>Diversisporales</taxon>
        <taxon>Diversisporaceae</taxon>
        <taxon>Diversispora</taxon>
    </lineage>
</organism>
<evidence type="ECO:0000256" key="3">
    <source>
        <dbReference type="ARBA" id="ARBA00007096"/>
    </source>
</evidence>
<dbReference type="InterPro" id="IPR019191">
    <property type="entry name" value="Essential_protein_Yae1_N"/>
</dbReference>
<evidence type="ECO:0000256" key="2">
    <source>
        <dbReference type="ARBA" id="ARBA00004496"/>
    </source>
</evidence>
<comment type="caution">
    <text evidence="9">The sequence shown here is derived from an EMBL/GenBank/DDBJ whole genome shotgun (WGS) entry which is preliminary data.</text>
</comment>
<keyword evidence="7" id="KW-0539">Nucleus</keyword>
<dbReference type="PANTHER" id="PTHR18829">
    <property type="entry name" value="PROTEIN YAE1 HOMOLOG"/>
    <property type="match status" value="1"/>
</dbReference>
<dbReference type="GO" id="GO:0005634">
    <property type="term" value="C:nucleus"/>
    <property type="evidence" value="ECO:0007669"/>
    <property type="project" value="UniProtKB-SubCell"/>
</dbReference>
<dbReference type="AlphaFoldDB" id="A0A9N8UXT3"/>
<evidence type="ECO:0000256" key="1">
    <source>
        <dbReference type="ARBA" id="ARBA00004123"/>
    </source>
</evidence>
<feature type="domain" description="Essential protein Yae1 N-terminal" evidence="8">
    <location>
        <begin position="40"/>
        <end position="70"/>
    </location>
</feature>
<proteinExistence type="inferred from homology"/>
<dbReference type="PANTHER" id="PTHR18829:SF0">
    <property type="entry name" value="PROTEIN YAE1 HOMOLOG"/>
    <property type="match status" value="1"/>
</dbReference>
<accession>A0A9N8UXT3</accession>
<reference evidence="9" key="1">
    <citation type="submission" date="2021-06" db="EMBL/GenBank/DDBJ databases">
        <authorList>
            <person name="Kallberg Y."/>
            <person name="Tangrot J."/>
            <person name="Rosling A."/>
        </authorList>
    </citation>
    <scope>NUCLEOTIDE SEQUENCE</scope>
    <source>
        <strain evidence="9">AZ414A</strain>
    </source>
</reference>
<dbReference type="Proteomes" id="UP000789706">
    <property type="component" value="Unassembled WGS sequence"/>
</dbReference>
<evidence type="ECO:0000256" key="7">
    <source>
        <dbReference type="ARBA" id="ARBA00023242"/>
    </source>
</evidence>
<evidence type="ECO:0000256" key="5">
    <source>
        <dbReference type="ARBA" id="ARBA00018400"/>
    </source>
</evidence>
<evidence type="ECO:0000256" key="6">
    <source>
        <dbReference type="ARBA" id="ARBA00022490"/>
    </source>
</evidence>
<protein>
    <recommendedName>
        <fullName evidence="5">Protein YAE1</fullName>
    </recommendedName>
    <alternativeName>
        <fullName evidence="4">Protein yae1</fullName>
    </alternativeName>
</protein>
<sequence length="226" mass="25650">MDDKFNDIWEMSDEEGNLNYDNIISSKEWNRMNENFGNLGYKEGIIEGKDTTIQKGFDKGYIDGARIGKEIENELANLSVEKIFTKEYFKQVINSSDNIDKSQEIIINDTGTECSIHKLNIGSNEKDKDDKKDEYEKDKKDNNLEIKTEILKNVNDLSCCDNGDSSCCGDDDSSCCGDGDSSCCKRNECSKFIPQTKIMGKPVEQLLKKYYKEINNLLTASGFDQI</sequence>
<name>A0A9N8UXT3_9GLOM</name>
<gene>
    <name evidence="9" type="ORF">DEBURN_LOCUS804</name>
</gene>
<dbReference type="OrthoDB" id="20086at2759"/>
<comment type="similarity">
    <text evidence="3">Belongs to the YAE1 family.</text>
</comment>
<keyword evidence="10" id="KW-1185">Reference proteome</keyword>